<organism evidence="1 2">
    <name type="scientific">Mesorhizobium mediterraneum</name>
    <dbReference type="NCBI Taxonomy" id="43617"/>
    <lineage>
        <taxon>Bacteria</taxon>
        <taxon>Pseudomonadati</taxon>
        <taxon>Pseudomonadota</taxon>
        <taxon>Alphaproteobacteria</taxon>
        <taxon>Hyphomicrobiales</taxon>
        <taxon>Phyllobacteriaceae</taxon>
        <taxon>Mesorhizobium</taxon>
    </lineage>
</organism>
<comment type="caution">
    <text evidence="1">The sequence shown here is derived from an EMBL/GenBank/DDBJ whole genome shotgun (WGS) entry which is preliminary data.</text>
</comment>
<gene>
    <name evidence="1" type="ORF">CIT25_16115</name>
</gene>
<name>A0AB36RB52_9HYPH</name>
<accession>A0AB36RB52</accession>
<dbReference type="AlphaFoldDB" id="A0AB36RB52"/>
<sequence>MPVKRRVAKRRQDSTAELDAWSETFTSGFDFFGDLAPFGLVDDRNIQAAAKEAWTRLGVAFLGDWRPTDVRETPWALQEFGEP</sequence>
<dbReference type="RefSeq" id="WP_095485503.1">
    <property type="nucleotide sequence ID" value="NZ_CP088151.1"/>
</dbReference>
<protein>
    <submittedName>
        <fullName evidence="1">Uncharacterized protein</fullName>
    </submittedName>
</protein>
<reference evidence="2" key="1">
    <citation type="submission" date="2017-08" db="EMBL/GenBank/DDBJ databases">
        <title>Mesorhizobium wenxinae sp. nov., a novel rhizobial species isolated from root nodules of chickpea (Cicer arietinum L.).</title>
        <authorList>
            <person name="Zhang J."/>
        </authorList>
    </citation>
    <scope>NUCLEOTIDE SEQUENCE [LARGE SCALE GENOMIC DNA]</scope>
    <source>
        <strain evidence="2">USDA 3392</strain>
    </source>
</reference>
<dbReference type="EMBL" id="NPKI01000017">
    <property type="protein sequence ID" value="PAQ01560.1"/>
    <property type="molecule type" value="Genomic_DNA"/>
</dbReference>
<proteinExistence type="predicted"/>
<keyword evidence="2" id="KW-1185">Reference proteome</keyword>
<evidence type="ECO:0000313" key="1">
    <source>
        <dbReference type="EMBL" id="PAQ01560.1"/>
    </source>
</evidence>
<dbReference type="Proteomes" id="UP000216215">
    <property type="component" value="Unassembled WGS sequence"/>
</dbReference>
<evidence type="ECO:0000313" key="2">
    <source>
        <dbReference type="Proteomes" id="UP000216215"/>
    </source>
</evidence>